<evidence type="ECO:0000313" key="4">
    <source>
        <dbReference type="Proteomes" id="UP000238042"/>
    </source>
</evidence>
<sequence length="375" mass="42341">MPYHVKDHNDYVNGAGFCCEGKDKKLQTYGGGIGKGNEEYEKMQYYNHADHLGSSSYITNLDAQIVQQVEYVPFGEVLIEERNQSWNTPYLFNGKELDEETGLYYYGARYYNPRESVWLSTDPLSGYNPILEDEHYIDGEHNGGVYNSFNLNTYGYTYQNPIRYIDPNGKQADVIYGITSTDPKKDDKALINGGKALSNKSNILTIVSHAGTHGARVVENNKKGDIINGPDSFNQFLTRDSEKWRNREKIGNLVVVMYGCNLARDRMDNNGNSLKTRLQIISSGHPDQVFIGSTTSVEWTSFLGIYSDVQPIDSGKWRVYKAGKLIDEYDGSWNPNTYKEKWFNSNIKEIKSTDTTSASVNEIIPEGCSSGNCKK</sequence>
<protein>
    <recommendedName>
        <fullName evidence="2">Teneurin-like YD-shell domain-containing protein</fullName>
    </recommendedName>
</protein>
<feature type="domain" description="Teneurin-like YD-shell" evidence="2">
    <location>
        <begin position="43"/>
        <end position="129"/>
    </location>
</feature>
<dbReference type="OrthoDB" id="1376075at2"/>
<evidence type="ECO:0000313" key="3">
    <source>
        <dbReference type="EMBL" id="PQL93346.1"/>
    </source>
</evidence>
<evidence type="ECO:0000259" key="2">
    <source>
        <dbReference type="Pfam" id="PF25023"/>
    </source>
</evidence>
<dbReference type="RefSeq" id="WP_105246537.1">
    <property type="nucleotide sequence ID" value="NZ_PSZM01000035.1"/>
</dbReference>
<dbReference type="Proteomes" id="UP000238042">
    <property type="component" value="Unassembled WGS sequence"/>
</dbReference>
<dbReference type="EMBL" id="PSZM01000035">
    <property type="protein sequence ID" value="PQL93346.1"/>
    <property type="molecule type" value="Genomic_DNA"/>
</dbReference>
<organism evidence="3 4">
    <name type="scientific">Apibacter adventoris</name>
    <dbReference type="NCBI Taxonomy" id="1679466"/>
    <lineage>
        <taxon>Bacteria</taxon>
        <taxon>Pseudomonadati</taxon>
        <taxon>Bacteroidota</taxon>
        <taxon>Flavobacteriia</taxon>
        <taxon>Flavobacteriales</taxon>
        <taxon>Weeksellaceae</taxon>
        <taxon>Apibacter</taxon>
    </lineage>
</organism>
<name>A0A2S8AE73_9FLAO</name>
<keyword evidence="4" id="KW-1185">Reference proteome</keyword>
<comment type="caution">
    <text evidence="3">The sequence shown here is derived from an EMBL/GenBank/DDBJ whole genome shotgun (WGS) entry which is preliminary data.</text>
</comment>
<dbReference type="Pfam" id="PF25023">
    <property type="entry name" value="TEN_YD-shell"/>
    <property type="match status" value="1"/>
</dbReference>
<dbReference type="InterPro" id="IPR050708">
    <property type="entry name" value="T6SS_VgrG/RHS"/>
</dbReference>
<gene>
    <name evidence="3" type="ORF">C4S77_05055</name>
</gene>
<keyword evidence="1" id="KW-0677">Repeat</keyword>
<dbReference type="PANTHER" id="PTHR32305">
    <property type="match status" value="1"/>
</dbReference>
<accession>A0A2S8AE73</accession>
<evidence type="ECO:0000256" key="1">
    <source>
        <dbReference type="ARBA" id="ARBA00022737"/>
    </source>
</evidence>
<dbReference type="InterPro" id="IPR056823">
    <property type="entry name" value="TEN-like_YD-shell"/>
</dbReference>
<dbReference type="Gene3D" id="2.180.10.10">
    <property type="entry name" value="RHS repeat-associated core"/>
    <property type="match status" value="1"/>
</dbReference>
<dbReference type="PANTHER" id="PTHR32305:SF15">
    <property type="entry name" value="PROTEIN RHSA-RELATED"/>
    <property type="match status" value="1"/>
</dbReference>
<dbReference type="InterPro" id="IPR022385">
    <property type="entry name" value="Rhs_assc_core"/>
</dbReference>
<proteinExistence type="predicted"/>
<dbReference type="AlphaFoldDB" id="A0A2S8AE73"/>
<dbReference type="NCBIfam" id="TIGR03696">
    <property type="entry name" value="Rhs_assc_core"/>
    <property type="match status" value="1"/>
</dbReference>
<reference evidence="3 4" key="1">
    <citation type="submission" date="2018-02" db="EMBL/GenBank/DDBJ databases">
        <title>Genome sequences of Apibacter spp., gut symbionts of Asian honey bees.</title>
        <authorList>
            <person name="Kwong W.K."/>
            <person name="Steele M.I."/>
            <person name="Moran N.A."/>
        </authorList>
    </citation>
    <scope>NUCLEOTIDE SEQUENCE [LARGE SCALE GENOMIC DNA]</scope>
    <source>
        <strain evidence="4">wkB301</strain>
    </source>
</reference>